<dbReference type="EMBL" id="JAWWNJ010000100">
    <property type="protein sequence ID" value="KAK6995892.1"/>
    <property type="molecule type" value="Genomic_DNA"/>
</dbReference>
<proteinExistence type="predicted"/>
<reference evidence="1 2" key="1">
    <citation type="journal article" date="2024" name="J Genomics">
        <title>Draft genome sequencing and assembly of Favolaschia claudopus CIRM-BRFM 2984 isolated from oak limbs.</title>
        <authorList>
            <person name="Navarro D."/>
            <person name="Drula E."/>
            <person name="Chaduli D."/>
            <person name="Cazenave R."/>
            <person name="Ahrendt S."/>
            <person name="Wang J."/>
            <person name="Lipzen A."/>
            <person name="Daum C."/>
            <person name="Barry K."/>
            <person name="Grigoriev I.V."/>
            <person name="Favel A."/>
            <person name="Rosso M.N."/>
            <person name="Martin F."/>
        </authorList>
    </citation>
    <scope>NUCLEOTIDE SEQUENCE [LARGE SCALE GENOMIC DNA]</scope>
    <source>
        <strain evidence="1 2">CIRM-BRFM 2984</strain>
    </source>
</reference>
<gene>
    <name evidence="1" type="ORF">R3P38DRAFT_2800222</name>
</gene>
<dbReference type="Proteomes" id="UP001362999">
    <property type="component" value="Unassembled WGS sequence"/>
</dbReference>
<evidence type="ECO:0000313" key="2">
    <source>
        <dbReference type="Proteomes" id="UP001362999"/>
    </source>
</evidence>
<sequence length="235" mass="26288">MSDLGRQAEFLWFQRLNHNCNQNSSDLTHLRPVVKHVKQNSLPRCQLQAEFHRFRYPFHGIWIQIPGVVTWGSGAVTLVRQNIVLISPGFNVPGNLSQALIKGKKQQIQSCQDSAKKQIKMGYLWNIETSSKMRIRSSELIGLGGCISISGTAFGRPPAAAIEPEGGCVQAGVEIADIGTKPRAAQMRRITTILRKRQYRGVYISNRKLLRDRDVAWKDGGLKRGNFKNPASPVE</sequence>
<comment type="caution">
    <text evidence="1">The sequence shown here is derived from an EMBL/GenBank/DDBJ whole genome shotgun (WGS) entry which is preliminary data.</text>
</comment>
<name>A0AAV9ZXZ0_9AGAR</name>
<organism evidence="1 2">
    <name type="scientific">Favolaschia claudopus</name>
    <dbReference type="NCBI Taxonomy" id="2862362"/>
    <lineage>
        <taxon>Eukaryota</taxon>
        <taxon>Fungi</taxon>
        <taxon>Dikarya</taxon>
        <taxon>Basidiomycota</taxon>
        <taxon>Agaricomycotina</taxon>
        <taxon>Agaricomycetes</taxon>
        <taxon>Agaricomycetidae</taxon>
        <taxon>Agaricales</taxon>
        <taxon>Marasmiineae</taxon>
        <taxon>Mycenaceae</taxon>
        <taxon>Favolaschia</taxon>
    </lineage>
</organism>
<keyword evidence="2" id="KW-1185">Reference proteome</keyword>
<protein>
    <submittedName>
        <fullName evidence="1">Uncharacterized protein</fullName>
    </submittedName>
</protein>
<dbReference type="AlphaFoldDB" id="A0AAV9ZXZ0"/>
<accession>A0AAV9ZXZ0</accession>
<evidence type="ECO:0000313" key="1">
    <source>
        <dbReference type="EMBL" id="KAK6995892.1"/>
    </source>
</evidence>